<feature type="non-terminal residue" evidence="2">
    <location>
        <position position="1"/>
    </location>
</feature>
<sequence length="101" mass="11513">PEAKRRKKLTKLAGIDHPESISGTSKQTTTDHTIRRRRSRRLNSDAAAYKPGTDEENESVDEDGIIDKVRRRRRGTKRSRAEQTGDEDQSESKTKKQRGPP</sequence>
<dbReference type="AlphaFoldDB" id="F8NRC3"/>
<organism>
    <name type="scientific">Serpula lacrymans var. lacrymans (strain S7.9)</name>
    <name type="common">Dry rot fungus</name>
    <dbReference type="NCBI Taxonomy" id="578457"/>
    <lineage>
        <taxon>Eukaryota</taxon>
        <taxon>Fungi</taxon>
        <taxon>Dikarya</taxon>
        <taxon>Basidiomycota</taxon>
        <taxon>Agaricomycotina</taxon>
        <taxon>Agaricomycetes</taxon>
        <taxon>Agaricomycetidae</taxon>
        <taxon>Boletales</taxon>
        <taxon>Coniophorineae</taxon>
        <taxon>Serpulaceae</taxon>
        <taxon>Serpula</taxon>
    </lineage>
</organism>
<reference evidence="2" key="1">
    <citation type="submission" date="2011-04" db="EMBL/GenBank/DDBJ databases">
        <title>Evolution of plant cell wall degrading machinery underlies the functional diversity of forest fungi.</title>
        <authorList>
            <consortium name="US DOE Joint Genome Institute (JGI-PGF)"/>
            <person name="Eastwood D.C."/>
            <person name="Floudas D."/>
            <person name="Binder M."/>
            <person name="Majcherczyk A."/>
            <person name="Schneider P."/>
            <person name="Aerts A."/>
            <person name="Asiegbu F.O."/>
            <person name="Baker S.E."/>
            <person name="Barry K."/>
            <person name="Bendiksby M."/>
            <person name="Blumentritt M."/>
            <person name="Coutinho P.M."/>
            <person name="Cullen D."/>
            <person name="Cullen D."/>
            <person name="Gathman A."/>
            <person name="Goodell B."/>
            <person name="Henrissat B."/>
            <person name="Ihrmark K."/>
            <person name="Kauserud H."/>
            <person name="Kohler A."/>
            <person name="LaButti K."/>
            <person name="Lapidus A."/>
            <person name="Lavin J.L."/>
            <person name="Lee Y.-H."/>
            <person name="Lindquist E."/>
            <person name="Lilly W."/>
            <person name="Lucas S."/>
            <person name="Morin E."/>
            <person name="Murat C."/>
            <person name="Oguiza J.A."/>
            <person name="Park J."/>
            <person name="Pisabarro A.G."/>
            <person name="Riley R."/>
            <person name="Rosling A."/>
            <person name="Salamov A."/>
            <person name="Schmidt O."/>
            <person name="Schmutz J."/>
            <person name="Skrede I."/>
            <person name="Stenlid J."/>
            <person name="Wiebenga A."/>
            <person name="Xie X."/>
            <person name="Kues U."/>
            <person name="Hibbett D.S."/>
            <person name="Hoffmeister D."/>
            <person name="Hogberg N."/>
            <person name="Martin F."/>
            <person name="Grigoriev I.V."/>
            <person name="Watkinson S.C."/>
        </authorList>
    </citation>
    <scope>NUCLEOTIDE SEQUENCE</scope>
    <source>
        <strain evidence="2">S7.9</strain>
    </source>
</reference>
<gene>
    <name evidence="2" type="ORF">SERLADRAFT_384641</name>
</gene>
<name>F8NRC3_SERL9</name>
<dbReference type="EMBL" id="GL945432">
    <property type="protein sequence ID" value="EGO26242.1"/>
    <property type="molecule type" value="Genomic_DNA"/>
</dbReference>
<dbReference type="Proteomes" id="UP000008064">
    <property type="component" value="Unassembled WGS sequence"/>
</dbReference>
<feature type="compositionally biased region" description="Basic residues" evidence="1">
    <location>
        <begin position="1"/>
        <end position="10"/>
    </location>
</feature>
<dbReference type="HOGENOM" id="CLU_2298490_0_0_1"/>
<evidence type="ECO:0000313" key="2">
    <source>
        <dbReference type="EMBL" id="EGO26242.1"/>
    </source>
</evidence>
<feature type="compositionally biased region" description="Polar residues" evidence="1">
    <location>
        <begin position="21"/>
        <end position="31"/>
    </location>
</feature>
<proteinExistence type="predicted"/>
<feature type="compositionally biased region" description="Acidic residues" evidence="1">
    <location>
        <begin position="54"/>
        <end position="64"/>
    </location>
</feature>
<dbReference type="RefSeq" id="XP_007316415.1">
    <property type="nucleotide sequence ID" value="XM_007316353.1"/>
</dbReference>
<dbReference type="GeneID" id="18811113"/>
<accession>F8NRC3</accession>
<dbReference type="KEGG" id="sla:SERLADRAFT_384641"/>
<feature type="compositionally biased region" description="Basic residues" evidence="1">
    <location>
        <begin position="69"/>
        <end position="78"/>
    </location>
</feature>
<feature type="region of interest" description="Disordered" evidence="1">
    <location>
        <begin position="1"/>
        <end position="101"/>
    </location>
</feature>
<evidence type="ECO:0000256" key="1">
    <source>
        <dbReference type="SAM" id="MobiDB-lite"/>
    </source>
</evidence>
<protein>
    <submittedName>
        <fullName evidence="2">Uncharacterized protein</fullName>
    </submittedName>
</protein>